<organism evidence="2 3">
    <name type="scientific">Citrobacter youngae ATCC 29220</name>
    <dbReference type="NCBI Taxonomy" id="500640"/>
    <lineage>
        <taxon>Bacteria</taxon>
        <taxon>Pseudomonadati</taxon>
        <taxon>Pseudomonadota</taxon>
        <taxon>Gammaproteobacteria</taxon>
        <taxon>Enterobacterales</taxon>
        <taxon>Enterobacteriaceae</taxon>
        <taxon>Citrobacter</taxon>
        <taxon>Citrobacter freundii complex</taxon>
    </lineage>
</organism>
<keyword evidence="1" id="KW-0472">Membrane</keyword>
<gene>
    <name evidence="2" type="ORF">CIT292_08558</name>
</gene>
<proteinExistence type="predicted"/>
<accession>D4BDJ1</accession>
<dbReference type="AlphaFoldDB" id="D4BDJ1"/>
<evidence type="ECO:0000256" key="1">
    <source>
        <dbReference type="SAM" id="Phobius"/>
    </source>
</evidence>
<protein>
    <submittedName>
        <fullName evidence="2">Uncharacterized protein</fullName>
    </submittedName>
</protein>
<dbReference type="EMBL" id="ABWL02000009">
    <property type="protein sequence ID" value="EFE08040.1"/>
    <property type="molecule type" value="Genomic_DNA"/>
</dbReference>
<sequence length="52" mass="6013">MKGINRSRVLFIFIIATIITGLSSPKTFTSVERFYSTRLTLFFICSALRFFT</sequence>
<reference evidence="2 3" key="1">
    <citation type="submission" date="2010-02" db="EMBL/GenBank/DDBJ databases">
        <authorList>
            <person name="Weinstock G."/>
            <person name="Sodergren E."/>
            <person name="Clifton S."/>
            <person name="Fulton L."/>
            <person name="Fulton B."/>
            <person name="Courtney L."/>
            <person name="Fronick C."/>
            <person name="Harrison M."/>
            <person name="Strong C."/>
            <person name="Farmer C."/>
            <person name="Delahaunty K."/>
            <person name="Markovic C."/>
            <person name="Hall O."/>
            <person name="Minx P."/>
            <person name="Tomlinson C."/>
            <person name="Mitreva M."/>
            <person name="Nelson J."/>
            <person name="Hou S."/>
            <person name="Wollam A."/>
            <person name="Pepin K.H."/>
            <person name="Johnson M."/>
            <person name="Bhonagiri V."/>
            <person name="Zhang X."/>
            <person name="Suruliraj S."/>
            <person name="Warren W."/>
            <person name="Chinwalla A."/>
            <person name="Mardis E.R."/>
            <person name="Wilson R.K."/>
        </authorList>
    </citation>
    <scope>NUCLEOTIDE SEQUENCE [LARGE SCALE GENOMIC DNA]</scope>
    <source>
        <strain evidence="2 3">ATCC 29220</strain>
    </source>
</reference>
<name>D4BDJ1_9ENTR</name>
<keyword evidence="1" id="KW-0812">Transmembrane</keyword>
<keyword evidence="1" id="KW-1133">Transmembrane helix</keyword>
<feature type="transmembrane region" description="Helical" evidence="1">
    <location>
        <begin position="35"/>
        <end position="51"/>
    </location>
</feature>
<evidence type="ECO:0000313" key="3">
    <source>
        <dbReference type="Proteomes" id="UP000003880"/>
    </source>
</evidence>
<dbReference type="Proteomes" id="UP000003880">
    <property type="component" value="Unassembled WGS sequence"/>
</dbReference>
<evidence type="ECO:0000313" key="2">
    <source>
        <dbReference type="EMBL" id="EFE08040.1"/>
    </source>
</evidence>
<comment type="caution">
    <text evidence="2">The sequence shown here is derived from an EMBL/GenBank/DDBJ whole genome shotgun (WGS) entry which is preliminary data.</text>
</comment>
<dbReference type="HOGENOM" id="CLU_3078200_0_0_6"/>